<dbReference type="InParanoid" id="A0A7J7D422"/>
<organism evidence="3 4">
    <name type="scientific">Tripterygium wilfordii</name>
    <name type="common">Thunder God vine</name>
    <dbReference type="NCBI Taxonomy" id="458696"/>
    <lineage>
        <taxon>Eukaryota</taxon>
        <taxon>Viridiplantae</taxon>
        <taxon>Streptophyta</taxon>
        <taxon>Embryophyta</taxon>
        <taxon>Tracheophyta</taxon>
        <taxon>Spermatophyta</taxon>
        <taxon>Magnoliopsida</taxon>
        <taxon>eudicotyledons</taxon>
        <taxon>Gunneridae</taxon>
        <taxon>Pentapetalae</taxon>
        <taxon>rosids</taxon>
        <taxon>fabids</taxon>
        <taxon>Celastrales</taxon>
        <taxon>Celastraceae</taxon>
        <taxon>Tripterygium</taxon>
    </lineage>
</organism>
<keyword evidence="2" id="KW-0472">Membrane</keyword>
<protein>
    <recommendedName>
        <fullName evidence="5">Transmembrane protein</fullName>
    </recommendedName>
</protein>
<accession>A0A7J7D422</accession>
<dbReference type="PANTHER" id="PTHR33429:SF7">
    <property type="entry name" value="OS02G0708000 PROTEIN"/>
    <property type="match status" value="1"/>
</dbReference>
<proteinExistence type="predicted"/>
<feature type="transmembrane region" description="Helical" evidence="2">
    <location>
        <begin position="39"/>
        <end position="63"/>
    </location>
</feature>
<dbReference type="AlphaFoldDB" id="A0A7J7D422"/>
<reference evidence="3 4" key="1">
    <citation type="journal article" date="2020" name="Nat. Commun.">
        <title>Genome of Tripterygium wilfordii and identification of cytochrome P450 involved in triptolide biosynthesis.</title>
        <authorList>
            <person name="Tu L."/>
            <person name="Su P."/>
            <person name="Zhang Z."/>
            <person name="Gao L."/>
            <person name="Wang J."/>
            <person name="Hu T."/>
            <person name="Zhou J."/>
            <person name="Zhang Y."/>
            <person name="Zhao Y."/>
            <person name="Liu Y."/>
            <person name="Song Y."/>
            <person name="Tong Y."/>
            <person name="Lu Y."/>
            <person name="Yang J."/>
            <person name="Xu C."/>
            <person name="Jia M."/>
            <person name="Peters R.J."/>
            <person name="Huang L."/>
            <person name="Gao W."/>
        </authorList>
    </citation>
    <scope>NUCLEOTIDE SEQUENCE [LARGE SCALE GENOMIC DNA]</scope>
    <source>
        <strain evidence="4">cv. XIE 37</strain>
        <tissue evidence="3">Leaf</tissue>
    </source>
</reference>
<dbReference type="Proteomes" id="UP000593562">
    <property type="component" value="Unassembled WGS sequence"/>
</dbReference>
<evidence type="ECO:0000313" key="4">
    <source>
        <dbReference type="Proteomes" id="UP000593562"/>
    </source>
</evidence>
<feature type="region of interest" description="Disordered" evidence="1">
    <location>
        <begin position="1"/>
        <end position="35"/>
    </location>
</feature>
<feature type="compositionally biased region" description="Basic and acidic residues" evidence="1">
    <location>
        <begin position="122"/>
        <end position="139"/>
    </location>
</feature>
<dbReference type="PANTHER" id="PTHR33429">
    <property type="entry name" value="OS02G0708000 PROTEIN-RELATED"/>
    <property type="match status" value="1"/>
</dbReference>
<evidence type="ECO:0000256" key="1">
    <source>
        <dbReference type="SAM" id="MobiDB-lite"/>
    </source>
</evidence>
<keyword evidence="2" id="KW-0812">Transmembrane</keyword>
<feature type="region of interest" description="Disordered" evidence="1">
    <location>
        <begin position="97"/>
        <end position="146"/>
    </location>
</feature>
<dbReference type="OrthoDB" id="1906668at2759"/>
<evidence type="ECO:0008006" key="5">
    <source>
        <dbReference type="Google" id="ProtNLM"/>
    </source>
</evidence>
<evidence type="ECO:0000256" key="2">
    <source>
        <dbReference type="SAM" id="Phobius"/>
    </source>
</evidence>
<keyword evidence="4" id="KW-1185">Reference proteome</keyword>
<evidence type="ECO:0000313" key="3">
    <source>
        <dbReference type="EMBL" id="KAF5741071.1"/>
    </source>
</evidence>
<name>A0A7J7D422_TRIWF</name>
<comment type="caution">
    <text evidence="3">The sequence shown here is derived from an EMBL/GenBank/DDBJ whole genome shotgun (WGS) entry which is preliminary data.</text>
</comment>
<dbReference type="EMBL" id="JAAARO010000010">
    <property type="protein sequence ID" value="KAF5741071.1"/>
    <property type="molecule type" value="Genomic_DNA"/>
</dbReference>
<gene>
    <name evidence="3" type="ORF">HS088_TW10G00066</name>
</gene>
<feature type="compositionally biased region" description="Low complexity" evidence="1">
    <location>
        <begin position="1"/>
        <end position="17"/>
    </location>
</feature>
<sequence length="146" mass="16094">MSSQTQQPLMPSQSQQPVVIYPNTKPPPSGSSSHSNGSFGTVFIVLAVIIVISGIACCLGRLCNKKKVKSIPKQNHKVRSKEREFEFRPKERDMEFGFENGIPMGRPVPHSHGGLKGFKPSENGHLRGEQLRPMDREPKAAGPMMS</sequence>
<keyword evidence="2" id="KW-1133">Transmembrane helix</keyword>